<keyword evidence="12" id="KW-1185">Reference proteome</keyword>
<comment type="subcellular location">
    <subcellularLocation>
        <location evidence="1">Cell membrane</location>
        <topology evidence="1">Lipid-anchor</topology>
        <topology evidence="1">GPI-anchor</topology>
    </subcellularLocation>
</comment>
<sequence length="66" mass="7404">MVHNALDLKLICDICNIETVKFKLIEFINSLRLYRTFYGGLADQLCANELAAGDGLPCWNGEDIVK</sequence>
<comment type="similarity">
    <text evidence="2">Belongs to the glypican family.</text>
</comment>
<evidence type="ECO:0000256" key="8">
    <source>
        <dbReference type="ARBA" id="ARBA00023180"/>
    </source>
</evidence>
<gene>
    <name evidence="11" type="ORF">J1605_005839</name>
</gene>
<comment type="caution">
    <text evidence="11">The sequence shown here is derived from an EMBL/GenBank/DDBJ whole genome shotgun (WGS) entry which is preliminary data.</text>
</comment>
<proteinExistence type="inferred from homology"/>
<feature type="non-terminal residue" evidence="11">
    <location>
        <position position="66"/>
    </location>
</feature>
<dbReference type="GO" id="GO:0098552">
    <property type="term" value="C:side of membrane"/>
    <property type="evidence" value="ECO:0007669"/>
    <property type="project" value="UniProtKB-KW"/>
</dbReference>
<dbReference type="Proteomes" id="UP001159641">
    <property type="component" value="Unassembled WGS sequence"/>
</dbReference>
<evidence type="ECO:0000256" key="2">
    <source>
        <dbReference type="ARBA" id="ARBA00010260"/>
    </source>
</evidence>
<reference evidence="11 12" key="1">
    <citation type="submission" date="2022-11" db="EMBL/GenBank/DDBJ databases">
        <title>Whole genome sequence of Eschrichtius robustus ER-17-0199.</title>
        <authorList>
            <person name="Bruniche-Olsen A."/>
            <person name="Black A.N."/>
            <person name="Fields C.J."/>
            <person name="Walden K."/>
            <person name="Dewoody J.A."/>
        </authorList>
    </citation>
    <scope>NUCLEOTIDE SEQUENCE [LARGE SCALE GENOMIC DNA]</scope>
    <source>
        <strain evidence="11">ER-17-0199</strain>
        <tissue evidence="11">Blubber</tissue>
    </source>
</reference>
<dbReference type="EMBL" id="JAIQCJ010001822">
    <property type="protein sequence ID" value="KAJ8787253.1"/>
    <property type="molecule type" value="Genomic_DNA"/>
</dbReference>
<keyword evidence="7" id="KW-0472">Membrane</keyword>
<dbReference type="GO" id="GO:0009966">
    <property type="term" value="P:regulation of signal transduction"/>
    <property type="evidence" value="ECO:0007669"/>
    <property type="project" value="InterPro"/>
</dbReference>
<dbReference type="AlphaFoldDB" id="A0AB34H603"/>
<keyword evidence="8" id="KW-0325">Glycoprotein</keyword>
<evidence type="ECO:0000256" key="4">
    <source>
        <dbReference type="ARBA" id="ARBA00022622"/>
    </source>
</evidence>
<keyword evidence="3" id="KW-1003">Cell membrane</keyword>
<keyword evidence="9" id="KW-0357">Heparan sulfate</keyword>
<evidence type="ECO:0000256" key="7">
    <source>
        <dbReference type="ARBA" id="ARBA00023136"/>
    </source>
</evidence>
<evidence type="ECO:0000256" key="10">
    <source>
        <dbReference type="ARBA" id="ARBA00023288"/>
    </source>
</evidence>
<name>A0AB34H603_ESCRO</name>
<evidence type="ECO:0000256" key="1">
    <source>
        <dbReference type="ARBA" id="ARBA00004609"/>
    </source>
</evidence>
<evidence type="ECO:0000313" key="12">
    <source>
        <dbReference type="Proteomes" id="UP001159641"/>
    </source>
</evidence>
<dbReference type="GO" id="GO:0005886">
    <property type="term" value="C:plasma membrane"/>
    <property type="evidence" value="ECO:0007669"/>
    <property type="project" value="UniProtKB-SubCell"/>
</dbReference>
<evidence type="ECO:0000256" key="9">
    <source>
        <dbReference type="ARBA" id="ARBA00023207"/>
    </source>
</evidence>
<evidence type="ECO:0000313" key="11">
    <source>
        <dbReference type="EMBL" id="KAJ8787253.1"/>
    </source>
</evidence>
<evidence type="ECO:0000256" key="3">
    <source>
        <dbReference type="ARBA" id="ARBA00022475"/>
    </source>
</evidence>
<dbReference type="InterPro" id="IPR001863">
    <property type="entry name" value="Glypican"/>
</dbReference>
<organism evidence="11 12">
    <name type="scientific">Eschrichtius robustus</name>
    <name type="common">California gray whale</name>
    <name type="synonym">Eschrichtius gibbosus</name>
    <dbReference type="NCBI Taxonomy" id="9764"/>
    <lineage>
        <taxon>Eukaryota</taxon>
        <taxon>Metazoa</taxon>
        <taxon>Chordata</taxon>
        <taxon>Craniata</taxon>
        <taxon>Vertebrata</taxon>
        <taxon>Euteleostomi</taxon>
        <taxon>Mammalia</taxon>
        <taxon>Eutheria</taxon>
        <taxon>Laurasiatheria</taxon>
        <taxon>Artiodactyla</taxon>
        <taxon>Whippomorpha</taxon>
        <taxon>Cetacea</taxon>
        <taxon>Mysticeti</taxon>
        <taxon>Eschrichtiidae</taxon>
        <taxon>Eschrichtius</taxon>
    </lineage>
</organism>
<evidence type="ECO:0000256" key="5">
    <source>
        <dbReference type="ARBA" id="ARBA00022729"/>
    </source>
</evidence>
<accession>A0AB34H603</accession>
<protein>
    <submittedName>
        <fullName evidence="11">Uncharacterized protein</fullName>
    </submittedName>
</protein>
<dbReference type="Pfam" id="PF01153">
    <property type="entry name" value="Glypican"/>
    <property type="match status" value="1"/>
</dbReference>
<keyword evidence="10" id="KW-0449">Lipoprotein</keyword>
<evidence type="ECO:0000256" key="6">
    <source>
        <dbReference type="ARBA" id="ARBA00022974"/>
    </source>
</evidence>
<keyword evidence="4" id="KW-0336">GPI-anchor</keyword>
<keyword evidence="5" id="KW-0732">Signal</keyword>
<keyword evidence="6" id="KW-0654">Proteoglycan</keyword>